<sequence length="646" mass="75345">MFSRFYQRNFGSNEGLRRPNRVRITLEDRLNSNHSSFQHDSFDEAIIKRQNTVGKLSREGTQQIFQPLNIGGNITNNAIIRGYNSNIVNSNISNRQLSEFYSKKSTGVRLVRSETVKIPDYKTQTKLTDNLESINNGDISNSDRASSKFFGDKKINSIKIDTNESCFEDKSENERINSNREPNILSFGLFHVESQPITELNNKNQCLADDNLKEIISKVNIKEEQLLIEKKISLYKQKLASLEIIPEETKTSNCNEYKFETVSLELYKLKELIFGVNIDNTNKNRETKLNKAAFVFIKFNLLFHLAAIVIQCYFRRYLCKKYYRLRKIGPIEVLTASALQIQACWRSFLTRYGIHSDISCQGLSDINTNKNKLVVSHKKDSATIPLNYKWSYYHQKYFINITNKRKKSAKIIQLYWKDIYLHKFEIKRNIILNSILSARYLAKETIEKYIAGYIVRKKMDSKYKLVPIKWNWNVKSINSVHILIKINEKWSSPKKMWFNTEENSYKYNLYLSTGNYQLVFKITCSGEGSENNKKSEILCNSTLETIQNDEFQFVNVIRVNNNYNKTSALKYFREVICESLYNSFTLQDKTGIIIDYISLSPSYNKKTNYEIKEMSEIASPTNYYIMDINSTPSTNVDFSPSSDFIH</sequence>
<keyword evidence="1" id="KW-0812">Transmembrane</keyword>
<feature type="transmembrane region" description="Helical" evidence="1">
    <location>
        <begin position="292"/>
        <end position="314"/>
    </location>
</feature>
<dbReference type="Pfam" id="PF00612">
    <property type="entry name" value="IQ"/>
    <property type="match status" value="2"/>
</dbReference>
<dbReference type="Proteomes" id="UP001311799">
    <property type="component" value="Unassembled WGS sequence"/>
</dbReference>
<dbReference type="InterPro" id="IPR000048">
    <property type="entry name" value="IQ_motif_EF-hand-BS"/>
</dbReference>
<dbReference type="EMBL" id="JAWDEY010000009">
    <property type="protein sequence ID" value="KAK6590136.1"/>
    <property type="molecule type" value="Genomic_DNA"/>
</dbReference>
<keyword evidence="3" id="KW-1185">Reference proteome</keyword>
<accession>A0AAV9XZL8</accession>
<name>A0AAV9XZL8_9CRYT</name>
<dbReference type="SUPFAM" id="SSF52540">
    <property type="entry name" value="P-loop containing nucleoside triphosphate hydrolases"/>
    <property type="match status" value="1"/>
</dbReference>
<gene>
    <name evidence="2" type="ORF">RS030_182716</name>
</gene>
<dbReference type="CDD" id="cd23767">
    <property type="entry name" value="IQCD"/>
    <property type="match status" value="1"/>
</dbReference>
<evidence type="ECO:0000313" key="2">
    <source>
        <dbReference type="EMBL" id="KAK6590136.1"/>
    </source>
</evidence>
<dbReference type="PROSITE" id="PS50096">
    <property type="entry name" value="IQ"/>
    <property type="match status" value="1"/>
</dbReference>
<dbReference type="Gene3D" id="1.20.5.190">
    <property type="match status" value="1"/>
</dbReference>
<dbReference type="InterPro" id="IPR027417">
    <property type="entry name" value="P-loop_NTPase"/>
</dbReference>
<evidence type="ECO:0000256" key="1">
    <source>
        <dbReference type="SAM" id="Phobius"/>
    </source>
</evidence>
<keyword evidence="1" id="KW-1133">Transmembrane helix</keyword>
<evidence type="ECO:0000313" key="3">
    <source>
        <dbReference type="Proteomes" id="UP001311799"/>
    </source>
</evidence>
<keyword evidence="1" id="KW-0472">Membrane</keyword>
<dbReference type="SMART" id="SM00015">
    <property type="entry name" value="IQ"/>
    <property type="match status" value="2"/>
</dbReference>
<proteinExistence type="predicted"/>
<organism evidence="2 3">
    <name type="scientific">Cryptosporidium xiaoi</name>
    <dbReference type="NCBI Taxonomy" id="659607"/>
    <lineage>
        <taxon>Eukaryota</taxon>
        <taxon>Sar</taxon>
        <taxon>Alveolata</taxon>
        <taxon>Apicomplexa</taxon>
        <taxon>Conoidasida</taxon>
        <taxon>Coccidia</taxon>
        <taxon>Eucoccidiorida</taxon>
        <taxon>Eimeriorina</taxon>
        <taxon>Cryptosporidiidae</taxon>
        <taxon>Cryptosporidium</taxon>
    </lineage>
</organism>
<comment type="caution">
    <text evidence="2">The sequence shown here is derived from an EMBL/GenBank/DDBJ whole genome shotgun (WGS) entry which is preliminary data.</text>
</comment>
<dbReference type="AlphaFoldDB" id="A0AAV9XZL8"/>
<evidence type="ECO:0008006" key="4">
    <source>
        <dbReference type="Google" id="ProtNLM"/>
    </source>
</evidence>
<protein>
    <recommendedName>
        <fullName evidence="4">IQ calmodulin-binding motif family protein</fullName>
    </recommendedName>
</protein>
<reference evidence="2 3" key="1">
    <citation type="submission" date="2023-10" db="EMBL/GenBank/DDBJ databases">
        <title>Comparative genomics analysis reveals potential genetic determinants of host preference in Cryptosporidium xiaoi.</title>
        <authorList>
            <person name="Xiao L."/>
            <person name="Li J."/>
        </authorList>
    </citation>
    <scope>NUCLEOTIDE SEQUENCE [LARGE SCALE GENOMIC DNA]</scope>
    <source>
        <strain evidence="2 3">52996</strain>
    </source>
</reference>